<dbReference type="PANTHER" id="PTHR23513:SF17">
    <property type="entry name" value="MEMBRANE PROTEIN"/>
    <property type="match status" value="1"/>
</dbReference>
<keyword evidence="3 7" id="KW-0812">Transmembrane</keyword>
<evidence type="ECO:0000259" key="8">
    <source>
        <dbReference type="PROSITE" id="PS50850"/>
    </source>
</evidence>
<evidence type="ECO:0000256" key="3">
    <source>
        <dbReference type="ARBA" id="ARBA00022692"/>
    </source>
</evidence>
<dbReference type="KEGG" id="eke:EK0264_09565"/>
<feature type="domain" description="Major facilitator superfamily (MFS) profile" evidence="8">
    <location>
        <begin position="277"/>
        <end position="466"/>
    </location>
</feature>
<comment type="subcellular location">
    <subcellularLocation>
        <location evidence="1">Cell membrane</location>
        <topology evidence="1">Multi-pass membrane protein</topology>
    </subcellularLocation>
</comment>
<dbReference type="OrthoDB" id="3688258at2"/>
<dbReference type="RefSeq" id="WP_159545054.1">
    <property type="nucleotide sequence ID" value="NZ_CP047156.1"/>
</dbReference>
<feature type="transmembrane region" description="Helical" evidence="7">
    <location>
        <begin position="344"/>
        <end position="363"/>
    </location>
</feature>
<feature type="region of interest" description="Disordered" evidence="6">
    <location>
        <begin position="1"/>
        <end position="30"/>
    </location>
</feature>
<feature type="transmembrane region" description="Helical" evidence="7">
    <location>
        <begin position="432"/>
        <end position="454"/>
    </location>
</feature>
<dbReference type="InParanoid" id="A0A7L4YNQ9"/>
<accession>A0A7L4YNQ9</accession>
<dbReference type="GO" id="GO:0005886">
    <property type="term" value="C:plasma membrane"/>
    <property type="evidence" value="ECO:0007669"/>
    <property type="project" value="UniProtKB-SubCell"/>
</dbReference>
<keyword evidence="10" id="KW-1185">Reference proteome</keyword>
<evidence type="ECO:0000313" key="9">
    <source>
        <dbReference type="EMBL" id="QHC00504.1"/>
    </source>
</evidence>
<dbReference type="EMBL" id="CP047156">
    <property type="protein sequence ID" value="QHC00504.1"/>
    <property type="molecule type" value="Genomic_DNA"/>
</dbReference>
<gene>
    <name evidence="9" type="ORF">EK0264_09565</name>
</gene>
<name>A0A7L4YNQ9_9ACTN</name>
<dbReference type="Proteomes" id="UP000463857">
    <property type="component" value="Chromosome"/>
</dbReference>
<keyword evidence="4 7" id="KW-1133">Transmembrane helix</keyword>
<feature type="transmembrane region" description="Helical" evidence="7">
    <location>
        <begin position="181"/>
        <end position="207"/>
    </location>
</feature>
<feature type="transmembrane region" description="Helical" evidence="7">
    <location>
        <begin position="310"/>
        <end position="332"/>
    </location>
</feature>
<dbReference type="PROSITE" id="PS50850">
    <property type="entry name" value="MFS"/>
    <property type="match status" value="1"/>
</dbReference>
<feature type="transmembrane region" description="Helical" evidence="7">
    <location>
        <begin position="89"/>
        <end position="112"/>
    </location>
</feature>
<feature type="transmembrane region" description="Helical" evidence="7">
    <location>
        <begin position="403"/>
        <end position="426"/>
    </location>
</feature>
<feature type="transmembrane region" description="Helical" evidence="7">
    <location>
        <begin position="124"/>
        <end position="142"/>
    </location>
</feature>
<dbReference type="InterPro" id="IPR036259">
    <property type="entry name" value="MFS_trans_sf"/>
</dbReference>
<evidence type="ECO:0000313" key="10">
    <source>
        <dbReference type="Proteomes" id="UP000463857"/>
    </source>
</evidence>
<evidence type="ECO:0000256" key="2">
    <source>
        <dbReference type="ARBA" id="ARBA00022475"/>
    </source>
</evidence>
<keyword evidence="2" id="KW-1003">Cell membrane</keyword>
<keyword evidence="5 7" id="KW-0472">Membrane</keyword>
<evidence type="ECO:0000256" key="5">
    <source>
        <dbReference type="ARBA" id="ARBA00023136"/>
    </source>
</evidence>
<feature type="compositionally biased region" description="Basic and acidic residues" evidence="6">
    <location>
        <begin position="14"/>
        <end position="30"/>
    </location>
</feature>
<dbReference type="SUPFAM" id="SSF103473">
    <property type="entry name" value="MFS general substrate transporter"/>
    <property type="match status" value="1"/>
</dbReference>
<sequence length="466" mass="49128">MTDEVSEQATAGTRTDRRADSERLHDHHDHPHLAAMRGSHAIKMLLRSKDFRRLYAARLSGQWADGVFQASLAGTVLFNPQQAATPADLAASFAVVLLPYSFVGPFVGVLLDRYSRRRLMAWSNLLRAVLGLIVAALIWVGYQGVGFYALALLALSLSRFFLSGLSAALPHVAPRPTLVSANAFTTTSGTIISLIGGGCAIGLSNLISQSSHGYGAIAAMSAIGTLLAAWLMSRFGVMALGPDHTQRESASGIGDIARGMWAGAKHLVRHGEAFGVLLCIAAHRFIFGGMMVALINFFKNDVPHHGPIPSGISGIGLAAATGGAGALLAATVTPAISRAIGKNAWISVSYVAFGATGSLLFLLADARAVLAAVFFLGFAGQGVKVCGDTIVQETIAESFRGRTFAVYDTSFNVCFVAGVILAAFTLPDDAQWPAFYLTCAGLYLVAAASYRLLARHHDHSSAPRND</sequence>
<evidence type="ECO:0000256" key="6">
    <source>
        <dbReference type="SAM" id="MobiDB-lite"/>
    </source>
</evidence>
<feature type="transmembrane region" description="Helical" evidence="7">
    <location>
        <begin position="148"/>
        <end position="169"/>
    </location>
</feature>
<organism evidence="9 10">
    <name type="scientific">Epidermidibacterium keratini</name>
    <dbReference type="NCBI Taxonomy" id="1891644"/>
    <lineage>
        <taxon>Bacteria</taxon>
        <taxon>Bacillati</taxon>
        <taxon>Actinomycetota</taxon>
        <taxon>Actinomycetes</taxon>
        <taxon>Sporichthyales</taxon>
        <taxon>Sporichthyaceae</taxon>
        <taxon>Epidermidibacterium</taxon>
    </lineage>
</organism>
<evidence type="ECO:0000256" key="4">
    <source>
        <dbReference type="ARBA" id="ARBA00022989"/>
    </source>
</evidence>
<reference evidence="9 10" key="1">
    <citation type="journal article" date="2018" name="Int. J. Syst. Evol. Microbiol.">
        <title>Epidermidibacterium keratini gen. nov., sp. nov., a member of the family Sporichthyaceae, isolated from keratin epidermis.</title>
        <authorList>
            <person name="Lee D.G."/>
            <person name="Trujillo M.E."/>
            <person name="Kang S."/>
            <person name="Nam J.J."/>
            <person name="Kim Y.J."/>
        </authorList>
    </citation>
    <scope>NUCLEOTIDE SEQUENCE [LARGE SCALE GENOMIC DNA]</scope>
    <source>
        <strain evidence="9 10">EPI-7</strain>
    </source>
</reference>
<dbReference type="AlphaFoldDB" id="A0A7L4YNQ9"/>
<feature type="transmembrane region" description="Helical" evidence="7">
    <location>
        <begin position="369"/>
        <end position="391"/>
    </location>
</feature>
<evidence type="ECO:0000256" key="7">
    <source>
        <dbReference type="SAM" id="Phobius"/>
    </source>
</evidence>
<dbReference type="Gene3D" id="1.20.1250.20">
    <property type="entry name" value="MFS general substrate transporter like domains"/>
    <property type="match status" value="1"/>
</dbReference>
<dbReference type="GO" id="GO:0022857">
    <property type="term" value="F:transmembrane transporter activity"/>
    <property type="evidence" value="ECO:0007669"/>
    <property type="project" value="InterPro"/>
</dbReference>
<protein>
    <submittedName>
        <fullName evidence="9">MFS transporter</fullName>
    </submittedName>
</protein>
<dbReference type="PANTHER" id="PTHR23513">
    <property type="entry name" value="INTEGRAL MEMBRANE EFFLUX PROTEIN-RELATED"/>
    <property type="match status" value="1"/>
</dbReference>
<dbReference type="CDD" id="cd06173">
    <property type="entry name" value="MFS_MefA_like"/>
    <property type="match status" value="1"/>
</dbReference>
<dbReference type="InterPro" id="IPR011701">
    <property type="entry name" value="MFS"/>
</dbReference>
<dbReference type="Pfam" id="PF07690">
    <property type="entry name" value="MFS_1"/>
    <property type="match status" value="1"/>
</dbReference>
<proteinExistence type="predicted"/>
<feature type="transmembrane region" description="Helical" evidence="7">
    <location>
        <begin position="274"/>
        <end position="298"/>
    </location>
</feature>
<dbReference type="InterPro" id="IPR020846">
    <property type="entry name" value="MFS_dom"/>
</dbReference>
<feature type="transmembrane region" description="Helical" evidence="7">
    <location>
        <begin position="213"/>
        <end position="232"/>
    </location>
</feature>
<evidence type="ECO:0000256" key="1">
    <source>
        <dbReference type="ARBA" id="ARBA00004651"/>
    </source>
</evidence>